<organism evidence="9 10">
    <name type="scientific">Sinocyclocheilus grahami</name>
    <name type="common">Dianchi golden-line fish</name>
    <name type="synonym">Barbus grahami</name>
    <dbReference type="NCBI Taxonomy" id="75366"/>
    <lineage>
        <taxon>Eukaryota</taxon>
        <taxon>Metazoa</taxon>
        <taxon>Chordata</taxon>
        <taxon>Craniata</taxon>
        <taxon>Vertebrata</taxon>
        <taxon>Euteleostomi</taxon>
        <taxon>Actinopterygii</taxon>
        <taxon>Neopterygii</taxon>
        <taxon>Teleostei</taxon>
        <taxon>Ostariophysi</taxon>
        <taxon>Cypriniformes</taxon>
        <taxon>Cyprinidae</taxon>
        <taxon>Cyprininae</taxon>
        <taxon>Sinocyclocheilus</taxon>
    </lineage>
</organism>
<proteinExistence type="predicted"/>
<reference evidence="9" key="2">
    <citation type="submission" date="2025-09" db="UniProtKB">
        <authorList>
            <consortium name="Ensembl"/>
        </authorList>
    </citation>
    <scope>IDENTIFICATION</scope>
</reference>
<reference evidence="9" key="1">
    <citation type="submission" date="2025-08" db="UniProtKB">
        <authorList>
            <consortium name="Ensembl"/>
        </authorList>
    </citation>
    <scope>IDENTIFICATION</scope>
</reference>
<feature type="chain" id="PRO_5025636176" evidence="7">
    <location>
        <begin position="32"/>
        <end position="406"/>
    </location>
</feature>
<feature type="compositionally biased region" description="Acidic residues" evidence="6">
    <location>
        <begin position="342"/>
        <end position="353"/>
    </location>
</feature>
<feature type="compositionally biased region" description="Polar residues" evidence="6">
    <location>
        <begin position="293"/>
        <end position="303"/>
    </location>
</feature>
<accession>A0A672RA66</accession>
<sequence>CSCSRFLLRLFMRFKWAVPLVLPVFPGTVDCIEAVNECMVDPECKRQFRHLEYCVDEEAVAPLSLEGRQACIDAQNNLMHYQNLQECKCQRGSRLEQQCLSVYWTVRFPQGYDDIETSPYEDIELELVRNSETSKLASIVSVSSLPLADQNQCLKAAQDCGLYEKCGSLRSEYALACTKIIPGTNHCNRHKCHRALRRFLERVPEEYSFGVLFCPCSDTLCGERRRKTIVPSCSYEERDGQPNCLNLESYCLKDNLLNQHIRMISEGSCDTEDWSNENSAFLKLTRSLYQTGNAIDNMGSSTPRPVEGTPLPAPRPSPQVQRDELNINTLPEPNAVSKEKQIEEEEDDEEDQTEGGGGFNIIPPFSDKATVTNLGSEAGRVHSSASTLSIPHFPLAALLLIALRWG</sequence>
<feature type="region of interest" description="Disordered" evidence="6">
    <location>
        <begin position="293"/>
        <end position="368"/>
    </location>
</feature>
<evidence type="ECO:0000256" key="1">
    <source>
        <dbReference type="ARBA" id="ARBA00004236"/>
    </source>
</evidence>
<dbReference type="PRINTS" id="PR01316">
    <property type="entry name" value="GDNFRECEPTOR"/>
</dbReference>
<dbReference type="GO" id="GO:0007399">
    <property type="term" value="P:nervous system development"/>
    <property type="evidence" value="ECO:0007669"/>
    <property type="project" value="TreeGrafter"/>
</dbReference>
<keyword evidence="2" id="KW-1003">Cell membrane</keyword>
<dbReference type="Ensembl" id="ENSSGRT00000091047.1">
    <property type="protein sequence ID" value="ENSSGRP00000085515.1"/>
    <property type="gene ID" value="ENSSGRG00000043049.1"/>
</dbReference>
<keyword evidence="4" id="KW-0472">Membrane</keyword>
<dbReference type="Pfam" id="PF02351">
    <property type="entry name" value="GDNF"/>
    <property type="match status" value="1"/>
</dbReference>
<keyword evidence="10" id="KW-1185">Reference proteome</keyword>
<dbReference type="OMA" id="ELDHCAS"/>
<feature type="domain" description="GDNF/GAS1" evidence="8">
    <location>
        <begin position="31"/>
        <end position="111"/>
    </location>
</feature>
<dbReference type="GO" id="GO:0038023">
    <property type="term" value="F:signaling receptor activity"/>
    <property type="evidence" value="ECO:0007669"/>
    <property type="project" value="InterPro"/>
</dbReference>
<evidence type="ECO:0000256" key="3">
    <source>
        <dbReference type="ARBA" id="ARBA00022729"/>
    </source>
</evidence>
<dbReference type="SMART" id="SM00907">
    <property type="entry name" value="GDNF"/>
    <property type="match status" value="2"/>
</dbReference>
<evidence type="ECO:0000256" key="4">
    <source>
        <dbReference type="ARBA" id="ARBA00023136"/>
    </source>
</evidence>
<evidence type="ECO:0000256" key="6">
    <source>
        <dbReference type="SAM" id="MobiDB-lite"/>
    </source>
</evidence>
<evidence type="ECO:0000313" key="9">
    <source>
        <dbReference type="Ensembl" id="ENSSGRP00000085515.1"/>
    </source>
</evidence>
<evidence type="ECO:0000313" key="10">
    <source>
        <dbReference type="Proteomes" id="UP000472262"/>
    </source>
</evidence>
<feature type="domain" description="GDNF/GAS1" evidence="8">
    <location>
        <begin position="153"/>
        <end position="233"/>
    </location>
</feature>
<dbReference type="GO" id="GO:0043235">
    <property type="term" value="C:receptor complex"/>
    <property type="evidence" value="ECO:0007669"/>
    <property type="project" value="TreeGrafter"/>
</dbReference>
<dbReference type="PANTHER" id="PTHR10269">
    <property type="entry name" value="GDNF RECEPTOR ALPHA"/>
    <property type="match status" value="1"/>
</dbReference>
<evidence type="ECO:0000256" key="2">
    <source>
        <dbReference type="ARBA" id="ARBA00022475"/>
    </source>
</evidence>
<name>A0A672RA66_SINGR</name>
<dbReference type="AlphaFoldDB" id="A0A672RA66"/>
<dbReference type="GO" id="GO:0009897">
    <property type="term" value="C:external side of plasma membrane"/>
    <property type="evidence" value="ECO:0007669"/>
    <property type="project" value="TreeGrafter"/>
</dbReference>
<protein>
    <submittedName>
        <fullName evidence="9">GDNF family receptor alpha 3</fullName>
    </submittedName>
</protein>
<dbReference type="InterPro" id="IPR003438">
    <property type="entry name" value="GDNF_rcpt"/>
</dbReference>
<keyword evidence="5" id="KW-0325">Glycoprotein</keyword>
<dbReference type="PANTHER" id="PTHR10269:SF15">
    <property type="entry name" value="GDNF FAMILY RECEPTOR ALPHA-3"/>
    <property type="match status" value="1"/>
</dbReference>
<evidence type="ECO:0000256" key="7">
    <source>
        <dbReference type="SAM" id="SignalP"/>
    </source>
</evidence>
<dbReference type="Proteomes" id="UP000472262">
    <property type="component" value="Unassembled WGS sequence"/>
</dbReference>
<evidence type="ECO:0000256" key="5">
    <source>
        <dbReference type="ARBA" id="ARBA00023180"/>
    </source>
</evidence>
<keyword evidence="3 7" id="KW-0732">Signal</keyword>
<dbReference type="InParanoid" id="A0A672RA66"/>
<feature type="signal peptide" evidence="7">
    <location>
        <begin position="1"/>
        <end position="31"/>
    </location>
</feature>
<dbReference type="InterPro" id="IPR016017">
    <property type="entry name" value="GDNF/GAS1"/>
</dbReference>
<evidence type="ECO:0000259" key="8">
    <source>
        <dbReference type="SMART" id="SM00907"/>
    </source>
</evidence>
<comment type="subcellular location">
    <subcellularLocation>
        <location evidence="1">Cell membrane</location>
    </subcellularLocation>
</comment>